<dbReference type="InterPro" id="IPR036866">
    <property type="entry name" value="RibonucZ/Hydroxyglut_hydro"/>
</dbReference>
<dbReference type="InterPro" id="IPR050698">
    <property type="entry name" value="MBL"/>
</dbReference>
<feature type="domain" description="Metallo-beta-lactamase" evidence="2">
    <location>
        <begin position="23"/>
        <end position="251"/>
    </location>
</feature>
<dbReference type="PATRIC" id="fig|1618983.3.peg.600"/>
<feature type="domain" description="Beta-Casp" evidence="3">
    <location>
        <begin position="256"/>
        <end position="381"/>
    </location>
</feature>
<dbReference type="GO" id="GO:0004527">
    <property type="term" value="F:exonuclease activity"/>
    <property type="evidence" value="ECO:0007669"/>
    <property type="project" value="UniProtKB-KW"/>
</dbReference>
<protein>
    <submittedName>
        <fullName evidence="4">Putative exonuclease of the beta-lactamase fold involved in RNA processing</fullName>
    </submittedName>
</protein>
<keyword evidence="1" id="KW-0378">Hydrolase</keyword>
<organism evidence="4 5">
    <name type="scientific">Candidatus Uhrbacteria bacterium GW2011_GWC1_41_20</name>
    <dbReference type="NCBI Taxonomy" id="1618983"/>
    <lineage>
        <taxon>Bacteria</taxon>
        <taxon>Candidatus Uhriibacteriota</taxon>
    </lineage>
</organism>
<reference evidence="4 5" key="1">
    <citation type="journal article" date="2015" name="Nature">
        <title>rRNA introns, odd ribosomes, and small enigmatic genomes across a large radiation of phyla.</title>
        <authorList>
            <person name="Brown C.T."/>
            <person name="Hug L.A."/>
            <person name="Thomas B.C."/>
            <person name="Sharon I."/>
            <person name="Castelle C.J."/>
            <person name="Singh A."/>
            <person name="Wilkins M.J."/>
            <person name="Williams K.H."/>
            <person name="Banfield J.F."/>
        </authorList>
    </citation>
    <scope>NUCLEOTIDE SEQUENCE [LARGE SCALE GENOMIC DNA]</scope>
</reference>
<dbReference type="SUPFAM" id="SSF56281">
    <property type="entry name" value="Metallo-hydrolase/oxidoreductase"/>
    <property type="match status" value="1"/>
</dbReference>
<name>A0A0G0YF83_9BACT</name>
<proteinExistence type="predicted"/>
<evidence type="ECO:0000256" key="1">
    <source>
        <dbReference type="ARBA" id="ARBA00022801"/>
    </source>
</evidence>
<evidence type="ECO:0000259" key="3">
    <source>
        <dbReference type="SMART" id="SM01027"/>
    </source>
</evidence>
<dbReference type="SMART" id="SM01027">
    <property type="entry name" value="Beta-Casp"/>
    <property type="match status" value="1"/>
</dbReference>
<dbReference type="Gene3D" id="3.60.15.10">
    <property type="entry name" value="Ribonuclease Z/Hydroxyacylglutathione hydrolase-like"/>
    <property type="match status" value="1"/>
</dbReference>
<sequence length="466" mass="52548">MCNHLVLYTYMKLTFCGGVRGVTGSCYLLETKAHKILIDCGMFQGDHALEYSQEPFDFDPKKIDAVILTHAHYDHCGRLPMLSKQGFTGLIFCTPPTKSLTSIVLQDAQHLMADNNHRMDTPILFDMADVKNVDDLINTMNYHTQFEIIPGVNVMLHDAGHILGSAFVVVDIDAKHTADSKARRIVFSGDIGNDKVPILPQTESISNADIVICESTYGDREHEPVDTRMTKLRDMIKDVVGDNGTLLIPAFSIERTQELLYELDRMIDDKAIPNCPIYLDSPLSIKATEIYREFSQYLRFDRDIFTSPDRDFFSFPNLHVTLTVDASKSINEDSGPKIIVAGAGMINGGRILHHLKRYIEDSRSGILIIGYQAEGTLGRKIFDGQKKVHIYHDPFEVRAKVSAIGAFSAHGDRKKLKQWLATCSEPIGQIFLVHGDTDVKENFKIYLGKELATNIEIPKYWQSFEW</sequence>
<dbReference type="PANTHER" id="PTHR11203">
    <property type="entry name" value="CLEAVAGE AND POLYADENYLATION SPECIFICITY FACTOR FAMILY MEMBER"/>
    <property type="match status" value="1"/>
</dbReference>
<dbReference type="Pfam" id="PF07521">
    <property type="entry name" value="RMMBL"/>
    <property type="match status" value="1"/>
</dbReference>
<dbReference type="Pfam" id="PF10996">
    <property type="entry name" value="Beta-Casp"/>
    <property type="match status" value="1"/>
</dbReference>
<dbReference type="Pfam" id="PF00753">
    <property type="entry name" value="Lactamase_B"/>
    <property type="match status" value="1"/>
</dbReference>
<dbReference type="AlphaFoldDB" id="A0A0G0YF83"/>
<dbReference type="EMBL" id="LCAW01000012">
    <property type="protein sequence ID" value="KKR98997.1"/>
    <property type="molecule type" value="Genomic_DNA"/>
</dbReference>
<accession>A0A0G0YF83</accession>
<dbReference type="PANTHER" id="PTHR11203:SF37">
    <property type="entry name" value="INTEGRATOR COMPLEX SUBUNIT 11"/>
    <property type="match status" value="1"/>
</dbReference>
<evidence type="ECO:0000313" key="4">
    <source>
        <dbReference type="EMBL" id="KKR98997.1"/>
    </source>
</evidence>
<dbReference type="InterPro" id="IPR001279">
    <property type="entry name" value="Metallo-B-lactamas"/>
</dbReference>
<dbReference type="SMART" id="SM00849">
    <property type="entry name" value="Lactamase_B"/>
    <property type="match status" value="1"/>
</dbReference>
<dbReference type="InterPro" id="IPR022712">
    <property type="entry name" value="Beta_Casp"/>
</dbReference>
<dbReference type="InterPro" id="IPR011108">
    <property type="entry name" value="RMMBL"/>
</dbReference>
<dbReference type="CDD" id="cd16295">
    <property type="entry name" value="TTHA0252-CPSF-like_MBL-fold"/>
    <property type="match status" value="1"/>
</dbReference>
<evidence type="ECO:0000313" key="5">
    <source>
        <dbReference type="Proteomes" id="UP000033930"/>
    </source>
</evidence>
<keyword evidence="4" id="KW-0269">Exonuclease</keyword>
<gene>
    <name evidence="4" type="ORF">UU50_C0012G0045</name>
</gene>
<dbReference type="GO" id="GO:0004521">
    <property type="term" value="F:RNA endonuclease activity"/>
    <property type="evidence" value="ECO:0007669"/>
    <property type="project" value="TreeGrafter"/>
</dbReference>
<dbReference type="Gene3D" id="3.40.50.10890">
    <property type="match status" value="1"/>
</dbReference>
<dbReference type="Proteomes" id="UP000033930">
    <property type="component" value="Unassembled WGS sequence"/>
</dbReference>
<evidence type="ECO:0000259" key="2">
    <source>
        <dbReference type="SMART" id="SM00849"/>
    </source>
</evidence>
<comment type="caution">
    <text evidence="4">The sequence shown here is derived from an EMBL/GenBank/DDBJ whole genome shotgun (WGS) entry which is preliminary data.</text>
</comment>
<keyword evidence="4" id="KW-0540">Nuclease</keyword>